<evidence type="ECO:0000313" key="1">
    <source>
        <dbReference type="EMBL" id="CAI9169411.1"/>
    </source>
</evidence>
<dbReference type="Proteomes" id="UP001176941">
    <property type="component" value="Chromosome 3"/>
</dbReference>
<gene>
    <name evidence="1" type="ORF">MRATA1EN1_LOCUS18373</name>
</gene>
<sequence length="125" mass="14159">MSRYIYTWRRKWQPILVVLPGEFNEQRGLAGYSPSGSKELDMTEHAHTYTHLHYVILKEFSSDWAVVSQDVYGNRSGGVGRLSHPRPFLSQMSKLFLSRKTHCLLPTSCSGDDQGQSPNSSASLR</sequence>
<dbReference type="EMBL" id="OX459939">
    <property type="protein sequence ID" value="CAI9169411.1"/>
    <property type="molecule type" value="Genomic_DNA"/>
</dbReference>
<keyword evidence="2" id="KW-1185">Reference proteome</keyword>
<organism evidence="1 2">
    <name type="scientific">Rangifer tarandus platyrhynchus</name>
    <name type="common">Svalbard reindeer</name>
    <dbReference type="NCBI Taxonomy" id="3082113"/>
    <lineage>
        <taxon>Eukaryota</taxon>
        <taxon>Metazoa</taxon>
        <taxon>Chordata</taxon>
        <taxon>Craniata</taxon>
        <taxon>Vertebrata</taxon>
        <taxon>Euteleostomi</taxon>
        <taxon>Mammalia</taxon>
        <taxon>Eutheria</taxon>
        <taxon>Laurasiatheria</taxon>
        <taxon>Artiodactyla</taxon>
        <taxon>Ruminantia</taxon>
        <taxon>Pecora</taxon>
        <taxon>Cervidae</taxon>
        <taxon>Odocoileinae</taxon>
        <taxon>Rangifer</taxon>
    </lineage>
</organism>
<protein>
    <submittedName>
        <fullName evidence="1">Uncharacterized protein</fullName>
    </submittedName>
</protein>
<name>A0ABN8ZB28_RANTA</name>
<accession>A0ABN8ZB28</accession>
<proteinExistence type="predicted"/>
<reference evidence="1" key="1">
    <citation type="submission" date="2023-04" db="EMBL/GenBank/DDBJ databases">
        <authorList>
            <consortium name="ELIXIR-Norway"/>
        </authorList>
    </citation>
    <scope>NUCLEOTIDE SEQUENCE [LARGE SCALE GENOMIC DNA]</scope>
</reference>
<evidence type="ECO:0000313" key="2">
    <source>
        <dbReference type="Proteomes" id="UP001176941"/>
    </source>
</evidence>